<keyword evidence="4" id="KW-1185">Reference proteome</keyword>
<comment type="caution">
    <text evidence="3">The sequence shown here is derived from an EMBL/GenBank/DDBJ whole genome shotgun (WGS) entry which is preliminary data.</text>
</comment>
<dbReference type="InterPro" id="IPR046616">
    <property type="entry name" value="DUF6729"/>
</dbReference>
<evidence type="ECO:0000313" key="4">
    <source>
        <dbReference type="Proteomes" id="UP001591681"/>
    </source>
</evidence>
<feature type="domain" description="DUF6729" evidence="2">
    <location>
        <begin position="359"/>
        <end position="454"/>
    </location>
</feature>
<dbReference type="PANTHER" id="PTHR24401">
    <property type="entry name" value="SI:CH211-243P7.3-RELATED"/>
    <property type="match status" value="1"/>
</dbReference>
<dbReference type="Proteomes" id="UP001591681">
    <property type="component" value="Unassembled WGS sequence"/>
</dbReference>
<feature type="region of interest" description="Disordered" evidence="1">
    <location>
        <begin position="272"/>
        <end position="343"/>
    </location>
</feature>
<evidence type="ECO:0000256" key="1">
    <source>
        <dbReference type="SAM" id="MobiDB-lite"/>
    </source>
</evidence>
<name>A0ABD1J5T4_9TELE</name>
<protein>
    <recommendedName>
        <fullName evidence="2">DUF6729 domain-containing protein</fullName>
    </recommendedName>
</protein>
<dbReference type="AlphaFoldDB" id="A0ABD1J5T4"/>
<dbReference type="EMBL" id="JBHFQA010000019">
    <property type="protein sequence ID" value="KAL2082549.1"/>
    <property type="molecule type" value="Genomic_DNA"/>
</dbReference>
<feature type="compositionally biased region" description="Low complexity" evidence="1">
    <location>
        <begin position="205"/>
        <end position="223"/>
    </location>
</feature>
<dbReference type="PANTHER" id="PTHR24401:SF29">
    <property type="entry name" value="SI:CH211-243P7.3-RELATED"/>
    <property type="match status" value="1"/>
</dbReference>
<feature type="region of interest" description="Disordered" evidence="1">
    <location>
        <begin position="202"/>
        <end position="240"/>
    </location>
</feature>
<feature type="compositionally biased region" description="Pro residues" evidence="1">
    <location>
        <begin position="272"/>
        <end position="290"/>
    </location>
</feature>
<organism evidence="3 4">
    <name type="scientific">Coilia grayii</name>
    <name type="common">Gray's grenadier anchovy</name>
    <dbReference type="NCBI Taxonomy" id="363190"/>
    <lineage>
        <taxon>Eukaryota</taxon>
        <taxon>Metazoa</taxon>
        <taxon>Chordata</taxon>
        <taxon>Craniata</taxon>
        <taxon>Vertebrata</taxon>
        <taxon>Euteleostomi</taxon>
        <taxon>Actinopterygii</taxon>
        <taxon>Neopterygii</taxon>
        <taxon>Teleostei</taxon>
        <taxon>Clupei</taxon>
        <taxon>Clupeiformes</taxon>
        <taxon>Clupeoidei</taxon>
        <taxon>Engraulidae</taxon>
        <taxon>Coilinae</taxon>
        <taxon>Coilia</taxon>
    </lineage>
</organism>
<evidence type="ECO:0000313" key="3">
    <source>
        <dbReference type="EMBL" id="KAL2082549.1"/>
    </source>
</evidence>
<gene>
    <name evidence="3" type="ORF">ACEWY4_022367</name>
</gene>
<reference evidence="3 4" key="1">
    <citation type="submission" date="2024-09" db="EMBL/GenBank/DDBJ databases">
        <title>A chromosome-level genome assembly of Gray's grenadier anchovy, Coilia grayii.</title>
        <authorList>
            <person name="Fu Z."/>
        </authorList>
    </citation>
    <scope>NUCLEOTIDE SEQUENCE [LARGE SCALE GENOMIC DNA]</scope>
    <source>
        <strain evidence="3">G4</strain>
        <tissue evidence="3">Muscle</tissue>
    </source>
</reference>
<accession>A0ABD1J5T4</accession>
<sequence>MEYAKFNLTASQQLVLRASPVALAFSAARGPQATAVRAKKPEEVEKEARARVVSEGGEPGNATLMLSRHSIQFGHFKWLLENDAGYTIQLVYSHQRERETNTSTSPANKDALAQYSCAHQVFISHLKFHRAHEEARARASQPGREGEALVGFGQFKGDTLKDLYKSTDKDRQRFLKWLRRKTPQPGTAMDAARKYILRRDAERPTATAAGSSSTSTTTNAAVSRPQRGQPPSVPPPPSVDVTDEELVQAALDVELADVQVLQGVGLPLPVVAPPPPPPPAPSPPPPPQLAAPPTRVSAPAPTPQQVVTQKPRRVSVEEMPSGEATLAPAPRKRKRKEKHVEQPILSAPAAAEPTIPESWRTTLSREQQEWIGRALFTIDSRGKSSLITDLNLWWDPLQPRLTFAQPPASPATFFACRLFLWMPVPIWGVRPACAQPGCNRPFTKAGLYKTIRRVDG</sequence>
<proteinExistence type="predicted"/>
<evidence type="ECO:0000259" key="2">
    <source>
        <dbReference type="Pfam" id="PF20499"/>
    </source>
</evidence>
<dbReference type="Pfam" id="PF20499">
    <property type="entry name" value="DUF6729"/>
    <property type="match status" value="1"/>
</dbReference>